<proteinExistence type="predicted"/>
<evidence type="ECO:0000313" key="1">
    <source>
        <dbReference type="EMBL" id="PRX04726.1"/>
    </source>
</evidence>
<dbReference type="Proteomes" id="UP000239415">
    <property type="component" value="Unassembled WGS sequence"/>
</dbReference>
<gene>
    <name evidence="1" type="ORF">CLV67_14712</name>
</gene>
<protein>
    <submittedName>
        <fullName evidence="1">Uncharacterized protein</fullName>
    </submittedName>
</protein>
<sequence length="36" mass="3795">MRLRTIVLTVTAFLLATVTALLASPSAALAGYTWSN</sequence>
<name>A0A2T0JAQ9_9ACTN</name>
<comment type="caution">
    <text evidence="1">The sequence shown here is derived from an EMBL/GenBank/DDBJ whole genome shotgun (WGS) entry which is preliminary data.</text>
</comment>
<dbReference type="EMBL" id="PVMZ01000047">
    <property type="protein sequence ID" value="PRX04726.1"/>
    <property type="molecule type" value="Genomic_DNA"/>
</dbReference>
<keyword evidence="2" id="KW-1185">Reference proteome</keyword>
<accession>A0A2T0JAQ9</accession>
<evidence type="ECO:0000313" key="2">
    <source>
        <dbReference type="Proteomes" id="UP000239415"/>
    </source>
</evidence>
<organism evidence="1 2">
    <name type="scientific">Actinoplanes italicus</name>
    <dbReference type="NCBI Taxonomy" id="113567"/>
    <lineage>
        <taxon>Bacteria</taxon>
        <taxon>Bacillati</taxon>
        <taxon>Actinomycetota</taxon>
        <taxon>Actinomycetes</taxon>
        <taxon>Micromonosporales</taxon>
        <taxon>Micromonosporaceae</taxon>
        <taxon>Actinoplanes</taxon>
    </lineage>
</organism>
<reference evidence="1 2" key="1">
    <citation type="submission" date="2018-03" db="EMBL/GenBank/DDBJ databases">
        <title>Genomic Encyclopedia of Archaeal and Bacterial Type Strains, Phase II (KMG-II): from individual species to whole genera.</title>
        <authorList>
            <person name="Goeker M."/>
        </authorList>
    </citation>
    <scope>NUCLEOTIDE SEQUENCE [LARGE SCALE GENOMIC DNA]</scope>
    <source>
        <strain evidence="1 2">DSM 43146</strain>
    </source>
</reference>
<dbReference type="AlphaFoldDB" id="A0A2T0JAQ9"/>